<sequence>KEITIDATHTITGQRRAVLEGESIYFDFKTTESIFLKKEDDMILTTSWPEIVRSQIINTCKVIREIEIDTDIWNYDTIIQAFGDLTELENSSDTNYLINQLNLQS</sequence>
<evidence type="ECO:0000313" key="2">
    <source>
        <dbReference type="Proteomes" id="UP000789901"/>
    </source>
</evidence>
<comment type="caution">
    <text evidence="1">The sequence shown here is derived from an EMBL/GenBank/DDBJ whole genome shotgun (WGS) entry which is preliminary data.</text>
</comment>
<proteinExistence type="predicted"/>
<name>A0ABN7WV61_GIGMA</name>
<gene>
    <name evidence="1" type="ORF">GMARGA_LOCUS35471</name>
</gene>
<feature type="non-terminal residue" evidence="1">
    <location>
        <position position="1"/>
    </location>
</feature>
<dbReference type="EMBL" id="CAJVQB010066077">
    <property type="protein sequence ID" value="CAG8841516.1"/>
    <property type="molecule type" value="Genomic_DNA"/>
</dbReference>
<evidence type="ECO:0000313" key="1">
    <source>
        <dbReference type="EMBL" id="CAG8841516.1"/>
    </source>
</evidence>
<dbReference type="Proteomes" id="UP000789901">
    <property type="component" value="Unassembled WGS sequence"/>
</dbReference>
<accession>A0ABN7WV61</accession>
<reference evidence="1 2" key="1">
    <citation type="submission" date="2021-06" db="EMBL/GenBank/DDBJ databases">
        <authorList>
            <person name="Kallberg Y."/>
            <person name="Tangrot J."/>
            <person name="Rosling A."/>
        </authorList>
    </citation>
    <scope>NUCLEOTIDE SEQUENCE [LARGE SCALE GENOMIC DNA]</scope>
    <source>
        <strain evidence="1 2">120-4 pot B 10/14</strain>
    </source>
</reference>
<keyword evidence="2" id="KW-1185">Reference proteome</keyword>
<organism evidence="1 2">
    <name type="scientific">Gigaspora margarita</name>
    <dbReference type="NCBI Taxonomy" id="4874"/>
    <lineage>
        <taxon>Eukaryota</taxon>
        <taxon>Fungi</taxon>
        <taxon>Fungi incertae sedis</taxon>
        <taxon>Mucoromycota</taxon>
        <taxon>Glomeromycotina</taxon>
        <taxon>Glomeromycetes</taxon>
        <taxon>Diversisporales</taxon>
        <taxon>Gigasporaceae</taxon>
        <taxon>Gigaspora</taxon>
    </lineage>
</organism>
<protein>
    <submittedName>
        <fullName evidence="1">28854_t:CDS:1</fullName>
    </submittedName>
</protein>